<evidence type="ECO:0000313" key="1">
    <source>
        <dbReference type="EMBL" id="OXU30814.1"/>
    </source>
</evidence>
<gene>
    <name evidence="1" type="ORF">TSAR_010510</name>
</gene>
<feature type="non-terminal residue" evidence="1">
    <location>
        <position position="1"/>
    </location>
</feature>
<comment type="caution">
    <text evidence="1">The sequence shown here is derived from an EMBL/GenBank/DDBJ whole genome shotgun (WGS) entry which is preliminary data.</text>
</comment>
<proteinExistence type="predicted"/>
<accession>A0A232FJ97</accession>
<evidence type="ECO:0000313" key="2">
    <source>
        <dbReference type="Proteomes" id="UP000215335"/>
    </source>
</evidence>
<dbReference type="EMBL" id="NNAY01000117">
    <property type="protein sequence ID" value="OXU30814.1"/>
    <property type="molecule type" value="Genomic_DNA"/>
</dbReference>
<dbReference type="AlphaFoldDB" id="A0A232FJ97"/>
<organism evidence="1 2">
    <name type="scientific">Trichomalopsis sarcophagae</name>
    <dbReference type="NCBI Taxonomy" id="543379"/>
    <lineage>
        <taxon>Eukaryota</taxon>
        <taxon>Metazoa</taxon>
        <taxon>Ecdysozoa</taxon>
        <taxon>Arthropoda</taxon>
        <taxon>Hexapoda</taxon>
        <taxon>Insecta</taxon>
        <taxon>Pterygota</taxon>
        <taxon>Neoptera</taxon>
        <taxon>Endopterygota</taxon>
        <taxon>Hymenoptera</taxon>
        <taxon>Apocrita</taxon>
        <taxon>Proctotrupomorpha</taxon>
        <taxon>Chalcidoidea</taxon>
        <taxon>Pteromalidae</taxon>
        <taxon>Pteromalinae</taxon>
        <taxon>Trichomalopsis</taxon>
    </lineage>
</organism>
<dbReference type="Proteomes" id="UP000215335">
    <property type="component" value="Unassembled WGS sequence"/>
</dbReference>
<name>A0A232FJ97_9HYME</name>
<protein>
    <submittedName>
        <fullName evidence="1">Uncharacterized protein</fullName>
    </submittedName>
</protein>
<reference evidence="1 2" key="1">
    <citation type="journal article" date="2017" name="Curr. Biol.">
        <title>The Evolution of Venom by Co-option of Single-Copy Genes.</title>
        <authorList>
            <person name="Martinson E.O."/>
            <person name="Mrinalini"/>
            <person name="Kelkar Y.D."/>
            <person name="Chang C.H."/>
            <person name="Werren J.H."/>
        </authorList>
    </citation>
    <scope>NUCLEOTIDE SEQUENCE [LARGE SCALE GENOMIC DNA]</scope>
    <source>
        <strain evidence="1 2">Alberta</strain>
        <tissue evidence="1">Whole body</tissue>
    </source>
</reference>
<keyword evidence="2" id="KW-1185">Reference proteome</keyword>
<sequence length="82" mass="8846">HVPARTPPTTQHSGLAVTALSFSALKVSLKIRGVLKTPRGGRGSLGMIIKSLLTPRIALSIRAYESQMTEKRSLNLLIGMYS</sequence>